<accession>B5IA28</accession>
<evidence type="ECO:0000313" key="2">
    <source>
        <dbReference type="Proteomes" id="UP000001400"/>
    </source>
</evidence>
<dbReference type="HOGENOM" id="CLU_046840_2_0_2"/>
<dbReference type="Pfam" id="PF03577">
    <property type="entry name" value="Peptidase_C69"/>
    <property type="match status" value="1"/>
</dbReference>
<dbReference type="PANTHER" id="PTHR12994:SF17">
    <property type="entry name" value="LD30995P"/>
    <property type="match status" value="1"/>
</dbReference>
<dbReference type="Proteomes" id="UP000001400">
    <property type="component" value="Chromosome"/>
</dbReference>
<organism evidence="1 2">
    <name type="scientific">Aciduliprofundum boonei (strain DSM 19572 / T469)</name>
    <dbReference type="NCBI Taxonomy" id="439481"/>
    <lineage>
        <taxon>Archaea</taxon>
        <taxon>Methanobacteriati</taxon>
        <taxon>Thermoplasmatota</taxon>
        <taxon>DHVE2 group</taxon>
        <taxon>Candidatus Aciduliprofundum</taxon>
    </lineage>
</organism>
<dbReference type="EMBL" id="CP001941">
    <property type="protein sequence ID" value="ADD08338.1"/>
    <property type="molecule type" value="Genomic_DNA"/>
</dbReference>
<dbReference type="AlphaFoldDB" id="B5IA28"/>
<name>B5IA28_ACIB4</name>
<gene>
    <name evidence="1" type="ordered locus">Aboo_0527</name>
</gene>
<dbReference type="RefSeq" id="WP_008082106.1">
    <property type="nucleotide sequence ID" value="NC_013926.1"/>
</dbReference>
<dbReference type="GeneID" id="8827472"/>
<reference evidence="1" key="1">
    <citation type="submission" date="2010-02" db="EMBL/GenBank/DDBJ databases">
        <title>Complete sequence of Aciduliprofundum boonei T469.</title>
        <authorList>
            <consortium name="US DOE Joint Genome Institute"/>
            <person name="Lucas S."/>
            <person name="Copeland A."/>
            <person name="Lapidus A."/>
            <person name="Cheng J.-F."/>
            <person name="Bruce D."/>
            <person name="Goodwin L."/>
            <person name="Pitluck S."/>
            <person name="Saunders E."/>
            <person name="Detter J.C."/>
            <person name="Han C."/>
            <person name="Tapia R."/>
            <person name="Land M."/>
            <person name="Hauser L."/>
            <person name="Kyrpides N."/>
            <person name="Mikhailova N."/>
            <person name="Flores G."/>
            <person name="Reysenbach A.-L."/>
            <person name="Woyke T."/>
        </authorList>
    </citation>
    <scope>NUCLEOTIDE SEQUENCE</scope>
    <source>
        <strain evidence="1">T469</strain>
    </source>
</reference>
<dbReference type="STRING" id="439481.Aboo_0527"/>
<evidence type="ECO:0000313" key="1">
    <source>
        <dbReference type="EMBL" id="ADD08338.1"/>
    </source>
</evidence>
<dbReference type="OrthoDB" id="31005at2157"/>
<dbReference type="InterPro" id="IPR005322">
    <property type="entry name" value="Peptidase_C69"/>
</dbReference>
<dbReference type="Gene3D" id="3.60.60.10">
    <property type="entry name" value="Penicillin V Acylase, Chain A"/>
    <property type="match status" value="1"/>
</dbReference>
<protein>
    <submittedName>
        <fullName evidence="1">Peptidase U34, dipeptidase</fullName>
    </submittedName>
</protein>
<keyword evidence="2" id="KW-1185">Reference proteome</keyword>
<dbReference type="GO" id="GO:0006508">
    <property type="term" value="P:proteolysis"/>
    <property type="evidence" value="ECO:0007669"/>
    <property type="project" value="InterPro"/>
</dbReference>
<dbReference type="KEGG" id="abi:Aboo_0527"/>
<proteinExistence type="predicted"/>
<dbReference type="GO" id="GO:0016805">
    <property type="term" value="F:dipeptidase activity"/>
    <property type="evidence" value="ECO:0007669"/>
    <property type="project" value="InterPro"/>
</dbReference>
<dbReference type="eggNOG" id="arCOG03602">
    <property type="taxonomic scope" value="Archaea"/>
</dbReference>
<sequence>MCDILVATPKFTKNGNMLFAKNSDREPNEAQKIEYIPRKKHEENYVKMTYTNFPQVKETYAVVLSRPWWMWGAEMGTNEFGLAIGNTAVFTNQKKEKKGILGMDMIRLALERKRYAKDALNFIIEIIENYGQGGSGSYKHTFLYHNSFIIADPKDAYVLETAGKHWAAKKIENFYSISNALTLSDDWDFASDSIVTLSKRNNFNFAKYFSDKFYTHFAHGRERRAFTYKMLERGENEIDVPYMMKILRSHHTRNFEPLRSSMKSVCMHYGGNLTPSQTANSQISDLKSNTHWFTGESIPCLSIFKPFFFVSPFWLKDENPTNKYGKNFWWKGEFLHRKLQMNYSKYIEEFKKERDKIQNKILALAKIKDGKITKESFDLEIKFIEKWTKLVGEENSTPRYKRIWKKINMQAGMSI</sequence>
<dbReference type="PANTHER" id="PTHR12994">
    <property type="entry name" value="SECERNIN"/>
    <property type="match status" value="1"/>
</dbReference>
<dbReference type="GO" id="GO:0070004">
    <property type="term" value="F:cysteine-type exopeptidase activity"/>
    <property type="evidence" value="ECO:0007669"/>
    <property type="project" value="InterPro"/>
</dbReference>